<dbReference type="Proteomes" id="UP001055804">
    <property type="component" value="Unassembled WGS sequence"/>
</dbReference>
<evidence type="ECO:0000259" key="4">
    <source>
        <dbReference type="Pfam" id="PF02678"/>
    </source>
</evidence>
<keyword evidence="7" id="KW-1185">Reference proteome</keyword>
<sequence>MSAIALTIPARARDIGGFAVGRVLPFAKRRMVGPFLFLDHMGPKDFAPGGGIDVGPHPHIGLATVTYLLDGVLMHRDSLGVEQRIAAGDVNWMTAGRGIAHSERTPAPERGAGHRLHGLQSWVALPAAEEDCAPAFVHHPAATLPRIAQAGARAVLIAGRAFGETSPVAFPAPILYAHVTLEPGASLPLPEAEERAAYVVAGAAAIGGERVEARHLAVLTEGAHTLTAPADGPGATVMVLGGAAFPEGRHIWWNLVATDRGKIEAAKDAWRAGTFPQVPGETDAIPLPEA</sequence>
<dbReference type="Gene3D" id="2.60.120.10">
    <property type="entry name" value="Jelly Rolls"/>
    <property type="match status" value="2"/>
</dbReference>
<feature type="binding site" evidence="2">
    <location>
        <position position="59"/>
    </location>
    <ligand>
        <name>Fe cation</name>
        <dbReference type="ChEBI" id="CHEBI:24875"/>
    </ligand>
</feature>
<dbReference type="EMBL" id="JAMZFT010000003">
    <property type="protein sequence ID" value="MCP1337397.1"/>
    <property type="molecule type" value="Genomic_DNA"/>
</dbReference>
<feature type="domain" description="Pirin C-terminal" evidence="5">
    <location>
        <begin position="176"/>
        <end position="275"/>
    </location>
</feature>
<evidence type="ECO:0000259" key="5">
    <source>
        <dbReference type="Pfam" id="PF05726"/>
    </source>
</evidence>
<evidence type="ECO:0000313" key="7">
    <source>
        <dbReference type="Proteomes" id="UP001055804"/>
    </source>
</evidence>
<dbReference type="InterPro" id="IPR014710">
    <property type="entry name" value="RmlC-like_jellyroll"/>
</dbReference>
<protein>
    <submittedName>
        <fullName evidence="6">Pirin family protein</fullName>
    </submittedName>
</protein>
<feature type="binding site" evidence="2">
    <location>
        <position position="101"/>
    </location>
    <ligand>
        <name>Fe cation</name>
        <dbReference type="ChEBI" id="CHEBI:24875"/>
    </ligand>
</feature>
<feature type="binding site" evidence="2">
    <location>
        <position position="57"/>
    </location>
    <ligand>
        <name>Fe cation</name>
        <dbReference type="ChEBI" id="CHEBI:24875"/>
    </ligand>
</feature>
<evidence type="ECO:0000313" key="6">
    <source>
        <dbReference type="EMBL" id="MCP1337397.1"/>
    </source>
</evidence>
<proteinExistence type="inferred from homology"/>
<dbReference type="GO" id="GO:0046872">
    <property type="term" value="F:metal ion binding"/>
    <property type="evidence" value="ECO:0007669"/>
    <property type="project" value="UniProtKB-KW"/>
</dbReference>
<dbReference type="PANTHER" id="PTHR13903">
    <property type="entry name" value="PIRIN-RELATED"/>
    <property type="match status" value="1"/>
</dbReference>
<dbReference type="CDD" id="cd02909">
    <property type="entry name" value="cupin_pirin_N"/>
    <property type="match status" value="1"/>
</dbReference>
<dbReference type="Pfam" id="PF02678">
    <property type="entry name" value="Pirin"/>
    <property type="match status" value="1"/>
</dbReference>
<evidence type="ECO:0000256" key="1">
    <source>
        <dbReference type="ARBA" id="ARBA00008416"/>
    </source>
</evidence>
<reference evidence="6" key="1">
    <citation type="submission" date="2022-06" db="EMBL/GenBank/DDBJ databases">
        <title>Isolation and Genomics of Futiania mangrovii gen. nov., sp. nov., a Rare and Metabolically-versatile member in the Class Alphaproteobacteria.</title>
        <authorList>
            <person name="Liu L."/>
            <person name="Huang W.-C."/>
            <person name="Pan J."/>
            <person name="Li J."/>
            <person name="Huang Y."/>
            <person name="Du H."/>
            <person name="Liu Y."/>
            <person name="Li M."/>
        </authorList>
    </citation>
    <scope>NUCLEOTIDE SEQUENCE</scope>
    <source>
        <strain evidence="6">FT118</strain>
    </source>
</reference>
<keyword evidence="2" id="KW-0408">Iron</keyword>
<dbReference type="InterPro" id="IPR003829">
    <property type="entry name" value="Pirin_N_dom"/>
</dbReference>
<feature type="domain" description="Pirin N-terminal" evidence="4">
    <location>
        <begin position="20"/>
        <end position="123"/>
    </location>
</feature>
<comment type="cofactor">
    <cofactor evidence="2">
        <name>Fe cation</name>
        <dbReference type="ChEBI" id="CHEBI:24875"/>
    </cofactor>
    <text evidence="2">Binds 1 Fe cation per subunit.</text>
</comment>
<accession>A0A9J6PDD0</accession>
<dbReference type="PANTHER" id="PTHR13903:SF8">
    <property type="entry name" value="PIRIN"/>
    <property type="match status" value="1"/>
</dbReference>
<comment type="caution">
    <text evidence="6">The sequence shown here is derived from an EMBL/GenBank/DDBJ whole genome shotgun (WGS) entry which is preliminary data.</text>
</comment>
<name>A0A9J6PDD0_9PROT</name>
<dbReference type="InterPro" id="IPR011051">
    <property type="entry name" value="RmlC_Cupin_sf"/>
</dbReference>
<dbReference type="Pfam" id="PF05726">
    <property type="entry name" value="Pirin_C"/>
    <property type="match status" value="1"/>
</dbReference>
<dbReference type="InterPro" id="IPR012093">
    <property type="entry name" value="Pirin"/>
</dbReference>
<dbReference type="InterPro" id="IPR008778">
    <property type="entry name" value="Pirin_C_dom"/>
</dbReference>
<gene>
    <name evidence="6" type="ORF">NJQ99_13325</name>
</gene>
<dbReference type="AlphaFoldDB" id="A0A9J6PDD0"/>
<evidence type="ECO:0000256" key="2">
    <source>
        <dbReference type="PIRSR" id="PIRSR006232-1"/>
    </source>
</evidence>
<organism evidence="6 7">
    <name type="scientific">Futiania mangrovi</name>
    <dbReference type="NCBI Taxonomy" id="2959716"/>
    <lineage>
        <taxon>Bacteria</taxon>
        <taxon>Pseudomonadati</taxon>
        <taxon>Pseudomonadota</taxon>
        <taxon>Alphaproteobacteria</taxon>
        <taxon>Futianiales</taxon>
        <taxon>Futianiaceae</taxon>
        <taxon>Futiania</taxon>
    </lineage>
</organism>
<dbReference type="RefSeq" id="WP_269333364.1">
    <property type="nucleotide sequence ID" value="NZ_JAMZFT010000003.1"/>
</dbReference>
<feature type="binding site" evidence="2">
    <location>
        <position position="103"/>
    </location>
    <ligand>
        <name>Fe cation</name>
        <dbReference type="ChEBI" id="CHEBI:24875"/>
    </ligand>
</feature>
<dbReference type="PIRSF" id="PIRSF006232">
    <property type="entry name" value="Pirin"/>
    <property type="match status" value="1"/>
</dbReference>
<comment type="similarity">
    <text evidence="1 3">Belongs to the pirin family.</text>
</comment>
<dbReference type="SUPFAM" id="SSF51182">
    <property type="entry name" value="RmlC-like cupins"/>
    <property type="match status" value="1"/>
</dbReference>
<evidence type="ECO:0000256" key="3">
    <source>
        <dbReference type="RuleBase" id="RU003457"/>
    </source>
</evidence>
<keyword evidence="2" id="KW-0479">Metal-binding</keyword>